<dbReference type="Pfam" id="PF26255">
    <property type="entry name" value="Viral_env_HRPV"/>
    <property type="match status" value="1"/>
</dbReference>
<evidence type="ECO:0000256" key="1">
    <source>
        <dbReference type="SAM" id="MobiDB-lite"/>
    </source>
</evidence>
<accession>A0A1G6II27</accession>
<reference evidence="4 5" key="1">
    <citation type="submission" date="2016-10" db="EMBL/GenBank/DDBJ databases">
        <authorList>
            <person name="Varghese N."/>
            <person name="Submissions S."/>
        </authorList>
    </citation>
    <scope>NUCLEOTIDE SEQUENCE [LARGE SCALE GENOMIC DNA]</scope>
    <source>
        <strain evidence="4 5">CDM_1</strain>
    </source>
</reference>
<evidence type="ECO:0000259" key="3">
    <source>
        <dbReference type="Pfam" id="PF26255"/>
    </source>
</evidence>
<dbReference type="InterPro" id="IPR006311">
    <property type="entry name" value="TAT_signal"/>
</dbReference>
<protein>
    <recommendedName>
        <fullName evidence="3">Envelope protein N-terminal domain-containing protein</fullName>
    </recommendedName>
</protein>
<dbReference type="InterPro" id="IPR058677">
    <property type="entry name" value="ORF4_N"/>
</dbReference>
<feature type="domain" description="Envelope protein N-terminal" evidence="3">
    <location>
        <begin position="79"/>
        <end position="355"/>
    </location>
</feature>
<evidence type="ECO:0000313" key="4">
    <source>
        <dbReference type="EMBL" id="SDC06091.1"/>
    </source>
</evidence>
<dbReference type="PROSITE" id="PS51318">
    <property type="entry name" value="TAT"/>
    <property type="match status" value="1"/>
</dbReference>
<keyword evidence="2" id="KW-0472">Membrane</keyword>
<dbReference type="EMBL" id="FMZP01000001">
    <property type="protein sequence ID" value="SDC06091.1"/>
    <property type="molecule type" value="Genomic_DNA"/>
</dbReference>
<keyword evidence="2" id="KW-1133">Transmembrane helix</keyword>
<dbReference type="AlphaFoldDB" id="A0A1G6II27"/>
<feature type="compositionally biased region" description="Low complexity" evidence="1">
    <location>
        <begin position="377"/>
        <end position="391"/>
    </location>
</feature>
<feature type="transmembrane region" description="Helical" evidence="2">
    <location>
        <begin position="528"/>
        <end position="549"/>
    </location>
</feature>
<proteinExistence type="predicted"/>
<dbReference type="Proteomes" id="UP000324021">
    <property type="component" value="Unassembled WGS sequence"/>
</dbReference>
<evidence type="ECO:0000256" key="2">
    <source>
        <dbReference type="SAM" id="Phobius"/>
    </source>
</evidence>
<organism evidence="4 5">
    <name type="scientific">Natrinema hispanicum</name>
    <dbReference type="NCBI Taxonomy" id="392421"/>
    <lineage>
        <taxon>Archaea</taxon>
        <taxon>Methanobacteriati</taxon>
        <taxon>Methanobacteriota</taxon>
        <taxon>Stenosarchaea group</taxon>
        <taxon>Halobacteria</taxon>
        <taxon>Halobacteriales</taxon>
        <taxon>Natrialbaceae</taxon>
        <taxon>Natrinema</taxon>
    </lineage>
</organism>
<sequence>MASHNPQPTDTDEGLSRRNLFRRAAVASGTLVAGGATVNHYAPRYSPVGRARAGVPLVAGLLIGYSVAHYIVNNYNGDDVTSDYLSSRAFEDHLNFYNEAREIHEVTDAELLASLERDANNLADTAREDAIMKMYEAVATGASRSEAKTQAQNVIDARFTAPEKALATRVNSISQFLLESYNFESQHGKEISVAMMSDGTELSAGGTYVKSKTYTFLDGSTAEVDYLGGTVAQGPYWDPFGIGSEPDTNSARELVIKPPDPANYNNVNADDYDLSHVNGNQTVVTHSDYKSVVTAIHDAHSAVMNEVESLLSIHYDNISAGDLSLDEMLSTGAMLDVVAEATSWQDAALYFRSLGVPEAVEPGRISIDPADVESVQDSDGNTTNTTDSTTDLPDEPQSFDGKIAWSLSTEVEGNELPVGAKIDPETYPGDFYAAVEWQDVDGNMQADVLHLVDPFTIEGVNSGSDVLKFEQRDVVTSDTSPDKAKDIFKQNRESEEQARKQTTEVVLEDDGPGPLFSGDILGGSGGQLLGLGIIGVAILAVVGFVTDALPGTGN</sequence>
<feature type="region of interest" description="Disordered" evidence="1">
    <location>
        <begin position="367"/>
        <end position="397"/>
    </location>
</feature>
<keyword evidence="2" id="KW-0812">Transmembrane</keyword>
<gene>
    <name evidence="4" type="ORF">SAMN05192552_1001269</name>
</gene>
<evidence type="ECO:0000313" key="5">
    <source>
        <dbReference type="Proteomes" id="UP000324021"/>
    </source>
</evidence>
<name>A0A1G6II27_9EURY</name>